<name>A0A0A1W157_MICAE</name>
<sequence length="323" mass="36569">MLYQKLLDAHKRYRQFKTYPHIADQYWSSQLAEHNISPNYVEYDAKSGQLFYKPLGISLSKNKQDFLLASKVFNKANALKALADCKFYIDEQQELIIEIDGVKLIIETGQDLDIAHEIFLLGVYNFLYDKPCVAIDIGMNTGFASLFFANRANVKAVYSYEPFKATYDQALRNFALNPNLAEKIKAFDYGVGARDEIIQVEYDYNVKGSVGISGIDNQLKPFASKQTARADLILKPFTDVFKGITSDYPDSDIVAKIDCEGSEYEILDSLAATGQLGQIKILMMEWHKKGPDALVKHLQDFGFIIFSRMPRSKNVGTLYAIKP</sequence>
<dbReference type="RefSeq" id="WP_045361620.1">
    <property type="nucleotide sequence ID" value="NZ_BBPA01000070.1"/>
</dbReference>
<dbReference type="InterPro" id="IPR029063">
    <property type="entry name" value="SAM-dependent_MTases_sf"/>
</dbReference>
<dbReference type="NCBIfam" id="TIGR01444">
    <property type="entry name" value="fkbM_fam"/>
    <property type="match status" value="1"/>
</dbReference>
<reference evidence="3" key="1">
    <citation type="journal article" date="2015" name="Genome">
        <title>Whole Genome Sequence of the Non-Microcystin-Producing Microcystis aeruginosa Strain NIES-44.</title>
        <authorList>
            <person name="Okano K."/>
            <person name="Miyata N."/>
            <person name="Ozaki Y."/>
        </authorList>
    </citation>
    <scope>NUCLEOTIDE SEQUENCE [LARGE SCALE GENOMIC DNA]</scope>
    <source>
        <strain evidence="3">NIES-44</strain>
    </source>
</reference>
<dbReference type="PANTHER" id="PTHR34203:SF13">
    <property type="entry name" value="EXPRESSED PROTEIN"/>
    <property type="match status" value="1"/>
</dbReference>
<dbReference type="Proteomes" id="UP000030321">
    <property type="component" value="Unassembled WGS sequence"/>
</dbReference>
<dbReference type="Pfam" id="PF05050">
    <property type="entry name" value="Methyltransf_21"/>
    <property type="match status" value="1"/>
</dbReference>
<dbReference type="SUPFAM" id="SSF53335">
    <property type="entry name" value="S-adenosyl-L-methionine-dependent methyltransferases"/>
    <property type="match status" value="1"/>
</dbReference>
<organism evidence="2 3">
    <name type="scientific">Microcystis aeruginosa NIES-44</name>
    <dbReference type="NCBI Taxonomy" id="449439"/>
    <lineage>
        <taxon>Bacteria</taxon>
        <taxon>Bacillati</taxon>
        <taxon>Cyanobacteriota</taxon>
        <taxon>Cyanophyceae</taxon>
        <taxon>Oscillatoriophycideae</taxon>
        <taxon>Chroococcales</taxon>
        <taxon>Microcystaceae</taxon>
        <taxon>Microcystis</taxon>
    </lineage>
</organism>
<feature type="domain" description="Methyltransferase FkbM" evidence="1">
    <location>
        <begin position="136"/>
        <end position="304"/>
    </location>
</feature>
<dbReference type="EMBL" id="BBPA01000070">
    <property type="protein sequence ID" value="GAL95261.1"/>
    <property type="molecule type" value="Genomic_DNA"/>
</dbReference>
<dbReference type="InterPro" id="IPR006342">
    <property type="entry name" value="FkbM_mtfrase"/>
</dbReference>
<evidence type="ECO:0000259" key="1">
    <source>
        <dbReference type="Pfam" id="PF05050"/>
    </source>
</evidence>
<dbReference type="PANTHER" id="PTHR34203">
    <property type="entry name" value="METHYLTRANSFERASE, FKBM FAMILY PROTEIN"/>
    <property type="match status" value="1"/>
</dbReference>
<gene>
    <name evidence="2" type="ORF">N44_04116</name>
</gene>
<dbReference type="Gene3D" id="3.40.50.150">
    <property type="entry name" value="Vaccinia Virus protein VP39"/>
    <property type="match status" value="1"/>
</dbReference>
<proteinExistence type="predicted"/>
<evidence type="ECO:0000313" key="3">
    <source>
        <dbReference type="Proteomes" id="UP000030321"/>
    </source>
</evidence>
<accession>A0A0A1W157</accession>
<evidence type="ECO:0000313" key="2">
    <source>
        <dbReference type="EMBL" id="GAL95261.1"/>
    </source>
</evidence>
<dbReference type="AlphaFoldDB" id="A0A0A1W157"/>
<comment type="caution">
    <text evidence="2">The sequence shown here is derived from an EMBL/GenBank/DDBJ whole genome shotgun (WGS) entry which is preliminary data.</text>
</comment>
<dbReference type="InterPro" id="IPR052514">
    <property type="entry name" value="SAM-dependent_MTase"/>
</dbReference>
<protein>
    <recommendedName>
        <fullName evidence="1">Methyltransferase FkbM domain-containing protein</fullName>
    </recommendedName>
</protein>